<dbReference type="EMBL" id="CP003481">
    <property type="protein sequence ID" value="AFI06035.1"/>
    <property type="molecule type" value="Genomic_DNA"/>
</dbReference>
<dbReference type="REBASE" id="47669">
    <property type="entry name" value="Hce99ORF5170P"/>
</dbReference>
<name>I0ESW6_HELCM</name>
<sequence length="150" mass="17870">MLQANYQFKELENSQSFPDFLLFNQELQIWEFLEVKAFQYEKSPAFDIANFESYCDRLLENPKILDIFYLIFAYEMQENGDILIKKIYLHKIYEIAGRSSYYPLKTQVKRGMIYNIRPSGAFKTNKAFVFQNTHEFIQAIYPNKAKNSVL</sequence>
<evidence type="ECO:0000313" key="1">
    <source>
        <dbReference type="EMBL" id="AFI06035.1"/>
    </source>
</evidence>
<evidence type="ECO:0000313" key="2">
    <source>
        <dbReference type="Proteomes" id="UP000005013"/>
    </source>
</evidence>
<dbReference type="KEGG" id="hcm:HCD_05165"/>
<dbReference type="eggNOG" id="ENOG5032AYK">
    <property type="taxonomic scope" value="Bacteria"/>
</dbReference>
<dbReference type="PATRIC" id="fig|1163745.3.peg.1090"/>
<dbReference type="HOGENOM" id="CLU_074813_1_0_7"/>
<dbReference type="InterPro" id="IPR019064">
    <property type="entry name" value="Restrct_endonuc_II_NlaIV"/>
</dbReference>
<accession>I0ESW6</accession>
<gene>
    <name evidence="1" type="ordered locus">HCD_05165</name>
</gene>
<dbReference type="AlphaFoldDB" id="I0ESW6"/>
<keyword evidence="2" id="KW-1185">Reference proteome</keyword>
<dbReference type="GO" id="GO:0009036">
    <property type="term" value="F:type II site-specific deoxyribonuclease activity"/>
    <property type="evidence" value="ECO:0007669"/>
    <property type="project" value="InterPro"/>
</dbReference>
<protein>
    <submittedName>
        <fullName evidence="1">Type II site-specific deoxyribonuclease</fullName>
    </submittedName>
</protein>
<reference evidence="1 2" key="1">
    <citation type="journal article" date="2013" name="PLoS ONE">
        <title>Sequence Divergence and Conservation in Genomes ofHelicobacter cetorum Strains from a Dolphin and a Whale.</title>
        <authorList>
            <person name="Kersulyte D."/>
            <person name="Rossi M."/>
            <person name="Berg D.E."/>
        </authorList>
    </citation>
    <scope>NUCLEOTIDE SEQUENCE [LARGE SCALE GENOMIC DNA]</scope>
    <source>
        <strain evidence="1 2">MIT 99-5656</strain>
    </source>
</reference>
<proteinExistence type="predicted"/>
<organism evidence="1 2">
    <name type="scientific">Helicobacter cetorum (strain ATCC BAA-540 / CCUG 52418 / MIT 99-5656)</name>
    <dbReference type="NCBI Taxonomy" id="1163745"/>
    <lineage>
        <taxon>Bacteria</taxon>
        <taxon>Pseudomonadati</taxon>
        <taxon>Campylobacterota</taxon>
        <taxon>Epsilonproteobacteria</taxon>
        <taxon>Campylobacterales</taxon>
        <taxon>Helicobacteraceae</taxon>
        <taxon>Helicobacter</taxon>
    </lineage>
</organism>
<dbReference type="Proteomes" id="UP000005013">
    <property type="component" value="Chromosome"/>
</dbReference>
<dbReference type="Pfam" id="PF09564">
    <property type="entry name" value="RE_NgoBV"/>
    <property type="match status" value="1"/>
</dbReference>